<dbReference type="AlphaFoldDB" id="T1AQH6"/>
<reference evidence="2" key="1">
    <citation type="submission" date="2013-08" db="EMBL/GenBank/DDBJ databases">
        <authorList>
            <person name="Mendez C."/>
            <person name="Richter M."/>
            <person name="Ferrer M."/>
            <person name="Sanchez J."/>
        </authorList>
    </citation>
    <scope>NUCLEOTIDE SEQUENCE</scope>
</reference>
<sequence>RALHYIRHSPYWNGKTLVLTGMSMGGQQSLATAGLNPGKETAVIVDEPSGADMNGLAHGRRPGYPFFMTTNPAVLRTAEYFDTVNFAPYITAPTLIAMGFIDPIAPPAGIWTELNEIPAPKEAVPLIDSSHMNITPDEQAPWLQRSEELLAELAHGGTYVP</sequence>
<comment type="caution">
    <text evidence="2">The sequence shown here is derived from an EMBL/GenBank/DDBJ whole genome shotgun (WGS) entry which is preliminary data.</text>
</comment>
<feature type="domain" description="Acetyl xylan esterase" evidence="1">
    <location>
        <begin position="9"/>
        <end position="133"/>
    </location>
</feature>
<proteinExistence type="predicted"/>
<dbReference type="SUPFAM" id="SSF53474">
    <property type="entry name" value="alpha/beta-Hydrolases"/>
    <property type="match status" value="1"/>
</dbReference>
<protein>
    <submittedName>
        <fullName evidence="2">Acetyl xylan esterase</fullName>
    </submittedName>
</protein>
<dbReference type="InterPro" id="IPR008391">
    <property type="entry name" value="AXE1_dom"/>
</dbReference>
<accession>T1AQH6</accession>
<dbReference type="Gene3D" id="3.40.50.1820">
    <property type="entry name" value="alpha/beta hydrolase"/>
    <property type="match status" value="1"/>
</dbReference>
<evidence type="ECO:0000313" key="2">
    <source>
        <dbReference type="EMBL" id="EQD42979.1"/>
    </source>
</evidence>
<reference evidence="2" key="2">
    <citation type="journal article" date="2014" name="ISME J.">
        <title>Microbial stratification in low pH oxic and suboxic macroscopic growths along an acid mine drainage.</title>
        <authorList>
            <person name="Mendez-Garcia C."/>
            <person name="Mesa V."/>
            <person name="Sprenger R.R."/>
            <person name="Richter M."/>
            <person name="Diez M.S."/>
            <person name="Solano J."/>
            <person name="Bargiela R."/>
            <person name="Golyshina O.V."/>
            <person name="Manteca A."/>
            <person name="Ramos J.L."/>
            <person name="Gallego J.R."/>
            <person name="Llorente I."/>
            <person name="Martins Dos Santos V.A."/>
            <person name="Jensen O.N."/>
            <person name="Pelaez A.I."/>
            <person name="Sanchez J."/>
            <person name="Ferrer M."/>
        </authorList>
    </citation>
    <scope>NUCLEOTIDE SEQUENCE</scope>
</reference>
<dbReference type="PANTHER" id="PTHR40111:SF1">
    <property type="entry name" value="CEPHALOSPORIN-C DEACETYLASE"/>
    <property type="match status" value="1"/>
</dbReference>
<evidence type="ECO:0000259" key="1">
    <source>
        <dbReference type="Pfam" id="PF05448"/>
    </source>
</evidence>
<feature type="non-terminal residue" evidence="2">
    <location>
        <position position="161"/>
    </location>
</feature>
<dbReference type="GO" id="GO:0005976">
    <property type="term" value="P:polysaccharide metabolic process"/>
    <property type="evidence" value="ECO:0007669"/>
    <property type="project" value="TreeGrafter"/>
</dbReference>
<feature type="non-terminal residue" evidence="2">
    <location>
        <position position="1"/>
    </location>
</feature>
<dbReference type="Pfam" id="PF05448">
    <property type="entry name" value="AXE1"/>
    <property type="match status" value="1"/>
</dbReference>
<name>T1AQH6_9ZZZZ</name>
<gene>
    <name evidence="2" type="ORF">B1A_15693</name>
</gene>
<dbReference type="EMBL" id="AUZX01011516">
    <property type="protein sequence ID" value="EQD42979.1"/>
    <property type="molecule type" value="Genomic_DNA"/>
</dbReference>
<dbReference type="PANTHER" id="PTHR40111">
    <property type="entry name" value="CEPHALOSPORIN-C DEACETYLASE"/>
    <property type="match status" value="1"/>
</dbReference>
<dbReference type="InterPro" id="IPR039069">
    <property type="entry name" value="CE7"/>
</dbReference>
<dbReference type="GO" id="GO:0052689">
    <property type="term" value="F:carboxylic ester hydrolase activity"/>
    <property type="evidence" value="ECO:0007669"/>
    <property type="project" value="TreeGrafter"/>
</dbReference>
<dbReference type="InterPro" id="IPR029058">
    <property type="entry name" value="AB_hydrolase_fold"/>
</dbReference>
<organism evidence="2">
    <name type="scientific">mine drainage metagenome</name>
    <dbReference type="NCBI Taxonomy" id="410659"/>
    <lineage>
        <taxon>unclassified sequences</taxon>
        <taxon>metagenomes</taxon>
        <taxon>ecological metagenomes</taxon>
    </lineage>
</organism>